<sequence length="376" mass="39784">MQQKMILNRNFIAIGLSAVLAFGTAGALVACSAPSNTDKGSAVQSGDQSATRTVTLEGVDYQVPAQVDKVAPTIGALAQVTEIVSVDGDNIAATATRAISDQFKTVFNKYSQGNPTNADTSDIESVIAAGVQVTYGPSSVYSDEQRQQLTDAGIVFIPMDNIATIDGICNITEAIGQILGDEEYARAKQFTAYWKDNIFDARSRTAGLTDDQKPTVLNLSYNNGAFTTESGAALISEYIKAAGGKSLSEDYSAAASGNGGGKGGATVSEEQIVAWNPDYIITFSPESTEQVLSNPALAEVPAVKNGHVYTSPKGLYLWSVRSGEGALMAPWVGIKINADRFADVDMVKMVQDFFSTYYNYSLTEDQANAVLAGTSF</sequence>
<reference evidence="4 5" key="1">
    <citation type="journal article" date="2009" name="Stand. Genomic Sci.">
        <title>Complete genome sequence of Cryptobacterium curtum type strain (12-3).</title>
        <authorList>
            <person name="Mavrommatis K."/>
            <person name="Pukall R."/>
            <person name="Rohde C."/>
            <person name="Chen F."/>
            <person name="Sims D."/>
            <person name="Brettin T."/>
            <person name="Kuske C."/>
            <person name="Detter J.C."/>
            <person name="Han C."/>
            <person name="Lapidus A."/>
            <person name="Copeland A."/>
            <person name="Glavina Del Rio T."/>
            <person name="Nolan M."/>
            <person name="Lucas S."/>
            <person name="Tice H."/>
            <person name="Cheng J.F."/>
            <person name="Bruce D."/>
            <person name="Goodwin L."/>
            <person name="Pitluck S."/>
            <person name="Ovchinnikova G."/>
            <person name="Pati A."/>
            <person name="Ivanova N."/>
            <person name="Chen A."/>
            <person name="Palaniappan K."/>
            <person name="Chain P."/>
            <person name="D'haeseleer P."/>
            <person name="Goker M."/>
            <person name="Bristow J."/>
            <person name="Eisen J.A."/>
            <person name="Markowitz V."/>
            <person name="Hugenholtz P."/>
            <person name="Rohde M."/>
            <person name="Klenk H.P."/>
            <person name="Kyrpides N.C."/>
        </authorList>
    </citation>
    <scope>NUCLEOTIDE SEQUENCE [LARGE SCALE GENOMIC DNA]</scope>
    <source>
        <strain evidence="5">ATCC 700683 / DSM 15641 / 12-3</strain>
    </source>
</reference>
<dbReference type="InterPro" id="IPR002491">
    <property type="entry name" value="ABC_transptr_periplasmic_BD"/>
</dbReference>
<dbReference type="PROSITE" id="PS51257">
    <property type="entry name" value="PROKAR_LIPOPROTEIN"/>
    <property type="match status" value="1"/>
</dbReference>
<dbReference type="STRING" id="469378.Ccur_10530"/>
<dbReference type="AlphaFoldDB" id="C7MPA4"/>
<dbReference type="EMBL" id="CP001682">
    <property type="protein sequence ID" value="ACU94744.1"/>
    <property type="molecule type" value="Genomic_DNA"/>
</dbReference>
<dbReference type="SUPFAM" id="SSF53807">
    <property type="entry name" value="Helical backbone' metal receptor"/>
    <property type="match status" value="1"/>
</dbReference>
<feature type="chain" id="PRO_5002980437" evidence="2">
    <location>
        <begin position="28"/>
        <end position="376"/>
    </location>
</feature>
<evidence type="ECO:0000259" key="3">
    <source>
        <dbReference type="PROSITE" id="PS50983"/>
    </source>
</evidence>
<evidence type="ECO:0000256" key="2">
    <source>
        <dbReference type="SAM" id="SignalP"/>
    </source>
</evidence>
<evidence type="ECO:0000256" key="1">
    <source>
        <dbReference type="ARBA" id="ARBA00008814"/>
    </source>
</evidence>
<dbReference type="Proteomes" id="UP000000954">
    <property type="component" value="Chromosome"/>
</dbReference>
<dbReference type="PANTHER" id="PTHR30535:SF34">
    <property type="entry name" value="MOLYBDATE-BINDING PROTEIN MOLA"/>
    <property type="match status" value="1"/>
</dbReference>
<dbReference type="InterPro" id="IPR050902">
    <property type="entry name" value="ABC_Transporter_SBP"/>
</dbReference>
<keyword evidence="5" id="KW-1185">Reference proteome</keyword>
<organism evidence="4 5">
    <name type="scientific">Cryptobacterium curtum (strain ATCC 700683 / DSM 15641 / CCUG 43107 / 12-3)</name>
    <dbReference type="NCBI Taxonomy" id="469378"/>
    <lineage>
        <taxon>Bacteria</taxon>
        <taxon>Bacillati</taxon>
        <taxon>Actinomycetota</taxon>
        <taxon>Coriobacteriia</taxon>
        <taxon>Eggerthellales</taxon>
        <taxon>Eggerthellaceae</taxon>
        <taxon>Cryptobacterium</taxon>
    </lineage>
</organism>
<feature type="domain" description="Fe/B12 periplasmic-binding" evidence="3">
    <location>
        <begin position="69"/>
        <end position="345"/>
    </location>
</feature>
<dbReference type="KEGG" id="ccu:Ccur_10530"/>
<dbReference type="RefSeq" id="WP_012803429.1">
    <property type="nucleotide sequence ID" value="NC_013170.1"/>
</dbReference>
<dbReference type="PROSITE" id="PS50983">
    <property type="entry name" value="FE_B12_PBP"/>
    <property type="match status" value="1"/>
</dbReference>
<dbReference type="eggNOG" id="COG0614">
    <property type="taxonomic scope" value="Bacteria"/>
</dbReference>
<accession>C7MPA4</accession>
<evidence type="ECO:0000313" key="4">
    <source>
        <dbReference type="EMBL" id="ACU94744.1"/>
    </source>
</evidence>
<dbReference type="HOGENOM" id="CLU_038034_13_3_11"/>
<dbReference type="Pfam" id="PF01497">
    <property type="entry name" value="Peripla_BP_2"/>
    <property type="match status" value="1"/>
</dbReference>
<gene>
    <name evidence="4" type="ordered locus">Ccur_10530</name>
</gene>
<dbReference type="PANTHER" id="PTHR30535">
    <property type="entry name" value="VITAMIN B12-BINDING PROTEIN"/>
    <property type="match status" value="1"/>
</dbReference>
<comment type="similarity">
    <text evidence="1">Belongs to the bacterial solute-binding protein 8 family.</text>
</comment>
<dbReference type="Gene3D" id="3.40.50.1980">
    <property type="entry name" value="Nitrogenase molybdenum iron protein domain"/>
    <property type="match status" value="2"/>
</dbReference>
<proteinExistence type="inferred from homology"/>
<name>C7MPA4_CRYCD</name>
<evidence type="ECO:0000313" key="5">
    <source>
        <dbReference type="Proteomes" id="UP000000954"/>
    </source>
</evidence>
<dbReference type="Gene3D" id="1.20.58.2180">
    <property type="match status" value="1"/>
</dbReference>
<keyword evidence="2" id="KW-0732">Signal</keyword>
<feature type="signal peptide" evidence="2">
    <location>
        <begin position="1"/>
        <end position="27"/>
    </location>
</feature>
<dbReference type="OrthoDB" id="9775594at2"/>
<protein>
    <submittedName>
        <fullName evidence="4">ABC-type Fe3+-hydroxamate transport system, periplasmic component</fullName>
    </submittedName>
</protein>